<dbReference type="SUPFAM" id="SSF103473">
    <property type="entry name" value="MFS general substrate transporter"/>
    <property type="match status" value="1"/>
</dbReference>
<evidence type="ECO:0000256" key="8">
    <source>
        <dbReference type="ARBA" id="ARBA00023136"/>
    </source>
</evidence>
<dbReference type="EMBL" id="JOPA01000023">
    <property type="protein sequence ID" value="OUI93203.1"/>
    <property type="molecule type" value="Genomic_DNA"/>
</dbReference>
<evidence type="ECO:0000256" key="3">
    <source>
        <dbReference type="ARBA" id="ARBA00022448"/>
    </source>
</evidence>
<dbReference type="PANTHER" id="PTHR48020:SF12">
    <property type="entry name" value="PROTON MYO-INOSITOL COTRANSPORTER"/>
    <property type="match status" value="1"/>
</dbReference>
<evidence type="ECO:0000313" key="14">
    <source>
        <dbReference type="Proteomes" id="UP000194641"/>
    </source>
</evidence>
<dbReference type="AlphaFoldDB" id="A0A252ASJ2"/>
<name>A0A252ASJ2_9PROT</name>
<evidence type="ECO:0000256" key="1">
    <source>
        <dbReference type="ARBA" id="ARBA00004651"/>
    </source>
</evidence>
<feature type="transmembrane region" description="Helical" evidence="11">
    <location>
        <begin position="127"/>
        <end position="147"/>
    </location>
</feature>
<dbReference type="Pfam" id="PF00083">
    <property type="entry name" value="Sugar_tr"/>
    <property type="match status" value="1"/>
</dbReference>
<comment type="caution">
    <text evidence="13">The sequence shown here is derived from an EMBL/GenBank/DDBJ whole genome shotgun (WGS) entry which is preliminary data.</text>
</comment>
<reference evidence="14" key="1">
    <citation type="submission" date="2014-06" db="EMBL/GenBank/DDBJ databases">
        <authorList>
            <person name="Winans N.J."/>
            <person name="Newell P.D."/>
            <person name="Douglas A.E."/>
        </authorList>
    </citation>
    <scope>NUCLEOTIDE SEQUENCE [LARGE SCALE GENOMIC DNA]</scope>
</reference>
<evidence type="ECO:0000256" key="10">
    <source>
        <dbReference type="SAM" id="MobiDB-lite"/>
    </source>
</evidence>
<sequence>MQGTVCSETTGDKNDTNQNNDSKNAGPWLGQAFLFALAAGLAGLMFGLDTGVIAGALHFIGLEFKTSTVMDEWIVSTLMLGAAGGALLASFLAREWGRRVTLFCAAVLFLVGTAACCLAHSVPMLMAGRVVLGLGVGLAAFAAPLYISEITAQKDRGRMISLYQMAITIGMLMAYFSDSLLAGGGHWRWMLGIPAIPAILFLLSTLMVPYSPRWLVTQGRHKEASRVLHMLRDSSDKAKRELKRIREQVNKDNVSGFALFKTSAPFRRSFFLGLSLQALQQLTGINVLLYYAPKVLERAHFGSSAAIWATTLLGVANLVATVAALFLIDRWGRRPLLVTSCIIASLSLVLFGFVLKLQVEGPLGAVLIIGTLVTFILGYALGEGPLPWTLCSEIQPLKGRSLAIGCSTFVNWMTNWLISSVFLSCMMVLGDSNTFWMLAGFNVVFLVVALIFVPETKGTSLEDIEDNLMQGKRLRDIGDSASSPTTQAVGTQAVA</sequence>
<proteinExistence type="inferred from homology"/>
<dbReference type="Proteomes" id="UP000194641">
    <property type="component" value="Unassembled WGS sequence"/>
</dbReference>
<feature type="region of interest" description="Disordered" evidence="10">
    <location>
        <begin position="1"/>
        <end position="21"/>
    </location>
</feature>
<feature type="transmembrane region" description="Helical" evidence="11">
    <location>
        <begin position="73"/>
        <end position="93"/>
    </location>
</feature>
<keyword evidence="4" id="KW-1003">Cell membrane</keyword>
<keyword evidence="3 9" id="KW-0813">Transport</keyword>
<dbReference type="GO" id="GO:0005886">
    <property type="term" value="C:plasma membrane"/>
    <property type="evidence" value="ECO:0007669"/>
    <property type="project" value="UniProtKB-SubCell"/>
</dbReference>
<accession>A0A252ASJ2</accession>
<protein>
    <submittedName>
        <fullName evidence="13">D-galactose transporter GalP</fullName>
    </submittedName>
</protein>
<comment type="subcellular location">
    <subcellularLocation>
        <location evidence="1">Cell membrane</location>
        <topology evidence="1">Multi-pass membrane protein</topology>
    </subcellularLocation>
</comment>
<feature type="domain" description="Major facilitator superfamily (MFS) profile" evidence="12">
    <location>
        <begin position="35"/>
        <end position="457"/>
    </location>
</feature>
<evidence type="ECO:0000256" key="4">
    <source>
        <dbReference type="ARBA" id="ARBA00022475"/>
    </source>
</evidence>
<dbReference type="PROSITE" id="PS50850">
    <property type="entry name" value="MFS"/>
    <property type="match status" value="1"/>
</dbReference>
<organism evidence="13 14">
    <name type="scientific">Acetobacter indonesiensis</name>
    <dbReference type="NCBI Taxonomy" id="104101"/>
    <lineage>
        <taxon>Bacteria</taxon>
        <taxon>Pseudomonadati</taxon>
        <taxon>Pseudomonadota</taxon>
        <taxon>Alphaproteobacteria</taxon>
        <taxon>Acetobacterales</taxon>
        <taxon>Acetobacteraceae</taxon>
        <taxon>Acetobacter</taxon>
    </lineage>
</organism>
<evidence type="ECO:0000256" key="5">
    <source>
        <dbReference type="ARBA" id="ARBA00022597"/>
    </source>
</evidence>
<dbReference type="PANTHER" id="PTHR48020">
    <property type="entry name" value="PROTON MYO-INOSITOL COTRANSPORTER"/>
    <property type="match status" value="1"/>
</dbReference>
<evidence type="ECO:0000259" key="12">
    <source>
        <dbReference type="PROSITE" id="PS50850"/>
    </source>
</evidence>
<dbReference type="InterPro" id="IPR005829">
    <property type="entry name" value="Sugar_transporter_CS"/>
</dbReference>
<dbReference type="PROSITE" id="PS00217">
    <property type="entry name" value="SUGAR_TRANSPORT_2"/>
    <property type="match status" value="1"/>
</dbReference>
<dbReference type="Gene3D" id="1.20.1250.20">
    <property type="entry name" value="MFS general substrate transporter like domains"/>
    <property type="match status" value="1"/>
</dbReference>
<feature type="transmembrane region" description="Helical" evidence="11">
    <location>
        <begin position="100"/>
        <end position="121"/>
    </location>
</feature>
<keyword evidence="6 11" id="KW-0812">Transmembrane</keyword>
<evidence type="ECO:0000256" key="6">
    <source>
        <dbReference type="ARBA" id="ARBA00022692"/>
    </source>
</evidence>
<feature type="transmembrane region" description="Helical" evidence="11">
    <location>
        <begin position="335"/>
        <end position="355"/>
    </location>
</feature>
<dbReference type="PRINTS" id="PR00171">
    <property type="entry name" value="SUGRTRNSPORT"/>
</dbReference>
<feature type="transmembrane region" description="Helical" evidence="11">
    <location>
        <begin position="361"/>
        <end position="381"/>
    </location>
</feature>
<dbReference type="PROSITE" id="PS00216">
    <property type="entry name" value="SUGAR_TRANSPORT_1"/>
    <property type="match status" value="1"/>
</dbReference>
<dbReference type="GO" id="GO:0022857">
    <property type="term" value="F:transmembrane transporter activity"/>
    <property type="evidence" value="ECO:0007669"/>
    <property type="project" value="InterPro"/>
</dbReference>
<dbReference type="InterPro" id="IPR020846">
    <property type="entry name" value="MFS_dom"/>
</dbReference>
<dbReference type="InterPro" id="IPR003663">
    <property type="entry name" value="Sugar/inositol_transpt"/>
</dbReference>
<dbReference type="InterPro" id="IPR036259">
    <property type="entry name" value="MFS_trans_sf"/>
</dbReference>
<feature type="transmembrane region" description="Helical" evidence="11">
    <location>
        <begin position="189"/>
        <end position="210"/>
    </location>
</feature>
<comment type="similarity">
    <text evidence="2 9">Belongs to the major facilitator superfamily. Sugar transporter (TC 2.A.1.1) family.</text>
</comment>
<gene>
    <name evidence="13" type="ORF">HK17_08740</name>
</gene>
<dbReference type="NCBIfam" id="TIGR00879">
    <property type="entry name" value="SP"/>
    <property type="match status" value="1"/>
</dbReference>
<feature type="transmembrane region" description="Helical" evidence="11">
    <location>
        <begin position="32"/>
        <end position="61"/>
    </location>
</feature>
<dbReference type="InterPro" id="IPR050814">
    <property type="entry name" value="Myo-inositol_Transporter"/>
</dbReference>
<feature type="transmembrane region" description="Helical" evidence="11">
    <location>
        <begin position="305"/>
        <end position="328"/>
    </location>
</feature>
<keyword evidence="7 11" id="KW-1133">Transmembrane helix</keyword>
<dbReference type="RefSeq" id="WP_086659584.1">
    <property type="nucleotide sequence ID" value="NZ_JBJJWX010000002.1"/>
</dbReference>
<keyword evidence="5" id="KW-0762">Sugar transport</keyword>
<evidence type="ECO:0000256" key="7">
    <source>
        <dbReference type="ARBA" id="ARBA00022989"/>
    </source>
</evidence>
<feature type="transmembrane region" description="Helical" evidence="11">
    <location>
        <begin position="402"/>
        <end position="429"/>
    </location>
</feature>
<feature type="transmembrane region" description="Helical" evidence="11">
    <location>
        <begin position="435"/>
        <end position="453"/>
    </location>
</feature>
<evidence type="ECO:0000256" key="11">
    <source>
        <dbReference type="SAM" id="Phobius"/>
    </source>
</evidence>
<feature type="transmembrane region" description="Helical" evidence="11">
    <location>
        <begin position="159"/>
        <end position="177"/>
    </location>
</feature>
<evidence type="ECO:0000256" key="2">
    <source>
        <dbReference type="ARBA" id="ARBA00010992"/>
    </source>
</evidence>
<evidence type="ECO:0000256" key="9">
    <source>
        <dbReference type="RuleBase" id="RU003346"/>
    </source>
</evidence>
<feature type="transmembrane region" description="Helical" evidence="11">
    <location>
        <begin position="270"/>
        <end position="293"/>
    </location>
</feature>
<dbReference type="InterPro" id="IPR005828">
    <property type="entry name" value="MFS_sugar_transport-like"/>
</dbReference>
<dbReference type="FunFam" id="1.20.1250.20:FF:000218">
    <property type="entry name" value="facilitated trehalose transporter Tret1"/>
    <property type="match status" value="1"/>
</dbReference>
<evidence type="ECO:0000313" key="13">
    <source>
        <dbReference type="EMBL" id="OUI93203.1"/>
    </source>
</evidence>
<keyword evidence="8 11" id="KW-0472">Membrane</keyword>